<dbReference type="Proteomes" id="UP001597237">
    <property type="component" value="Unassembled WGS sequence"/>
</dbReference>
<evidence type="ECO:0008006" key="3">
    <source>
        <dbReference type="Google" id="ProtNLM"/>
    </source>
</evidence>
<dbReference type="Gene3D" id="3.40.50.1820">
    <property type="entry name" value="alpha/beta hydrolase"/>
    <property type="match status" value="1"/>
</dbReference>
<keyword evidence="2" id="KW-1185">Reference proteome</keyword>
<protein>
    <recommendedName>
        <fullName evidence="3">Alpha/beta hydrolase</fullName>
    </recommendedName>
</protein>
<reference evidence="2" key="1">
    <citation type="journal article" date="2019" name="Int. J. Syst. Evol. Microbiol.">
        <title>The Global Catalogue of Microorganisms (GCM) 10K type strain sequencing project: providing services to taxonomists for standard genome sequencing and annotation.</title>
        <authorList>
            <consortium name="The Broad Institute Genomics Platform"/>
            <consortium name="The Broad Institute Genome Sequencing Center for Infectious Disease"/>
            <person name="Wu L."/>
            <person name="Ma J."/>
        </authorList>
    </citation>
    <scope>NUCLEOTIDE SEQUENCE [LARGE SCALE GENOMIC DNA]</scope>
    <source>
        <strain evidence="2">DFY28</strain>
    </source>
</reference>
<dbReference type="EMBL" id="JBHUEY010000001">
    <property type="protein sequence ID" value="MFD1782675.1"/>
    <property type="molecule type" value="Genomic_DNA"/>
</dbReference>
<sequence>MPAPPPREIVLVHSPLVGPSSLAPTAEALERRGFRSYTPCIEGSDVAWRDAPGAVLAALPELSGPLLVGHSAGCLLLPALAGPLEAWGMIFLDGRIPPPRGPTPPAEPEFDAFVKALPVEQGRLPRWSQWWGPGGMATLIPDRWTREAFEADLPRLRPEWFDDVIETPPWDHLRAGYLQTSPRLADQAEAASARGWPVQSLAGTHLDPFLRPGETALAISELITALAAR</sequence>
<accession>A0ABW4N1X5</accession>
<dbReference type="RefSeq" id="WP_377282349.1">
    <property type="nucleotide sequence ID" value="NZ_JBHRSI010000006.1"/>
</dbReference>
<organism evidence="1 2">
    <name type="scientific">Phenylobacterium terrae</name>
    <dbReference type="NCBI Taxonomy" id="2665495"/>
    <lineage>
        <taxon>Bacteria</taxon>
        <taxon>Pseudomonadati</taxon>
        <taxon>Pseudomonadota</taxon>
        <taxon>Alphaproteobacteria</taxon>
        <taxon>Caulobacterales</taxon>
        <taxon>Caulobacteraceae</taxon>
        <taxon>Phenylobacterium</taxon>
    </lineage>
</organism>
<proteinExistence type="predicted"/>
<dbReference type="SUPFAM" id="SSF53474">
    <property type="entry name" value="alpha/beta-Hydrolases"/>
    <property type="match status" value="1"/>
</dbReference>
<evidence type="ECO:0000313" key="1">
    <source>
        <dbReference type="EMBL" id="MFD1782675.1"/>
    </source>
</evidence>
<name>A0ABW4N1X5_9CAUL</name>
<evidence type="ECO:0000313" key="2">
    <source>
        <dbReference type="Proteomes" id="UP001597237"/>
    </source>
</evidence>
<comment type="caution">
    <text evidence="1">The sequence shown here is derived from an EMBL/GenBank/DDBJ whole genome shotgun (WGS) entry which is preliminary data.</text>
</comment>
<gene>
    <name evidence="1" type="ORF">ACFSC0_04655</name>
</gene>
<dbReference type="InterPro" id="IPR029058">
    <property type="entry name" value="AB_hydrolase_fold"/>
</dbReference>